<accession>A0A9D4I1Z6</accession>
<evidence type="ECO:0000313" key="1">
    <source>
        <dbReference type="EMBL" id="KAH3740842.1"/>
    </source>
</evidence>
<reference evidence="1" key="2">
    <citation type="submission" date="2020-11" db="EMBL/GenBank/DDBJ databases">
        <authorList>
            <person name="McCartney M.A."/>
            <person name="Auch B."/>
            <person name="Kono T."/>
            <person name="Mallez S."/>
            <person name="Becker A."/>
            <person name="Gohl D.M."/>
            <person name="Silverstein K.A.T."/>
            <person name="Koren S."/>
            <person name="Bechman K.B."/>
            <person name="Herman A."/>
            <person name="Abrahante J.E."/>
            <person name="Garbe J."/>
        </authorList>
    </citation>
    <scope>NUCLEOTIDE SEQUENCE</scope>
    <source>
        <strain evidence="1">Duluth1</strain>
        <tissue evidence="1">Whole animal</tissue>
    </source>
</reference>
<name>A0A9D4I1Z6_DREPO</name>
<gene>
    <name evidence="1" type="ORF">DPMN_047556</name>
</gene>
<protein>
    <submittedName>
        <fullName evidence="1">Uncharacterized protein</fullName>
    </submittedName>
</protein>
<sequence>MEELASLGNREEIVLGNFKFVNYQHIVNEAANADVEVAGSRRANIQRLRRFVHHKGYLEEKIKRAS</sequence>
<keyword evidence="2" id="KW-1185">Reference proteome</keyword>
<evidence type="ECO:0000313" key="2">
    <source>
        <dbReference type="Proteomes" id="UP000828390"/>
    </source>
</evidence>
<comment type="caution">
    <text evidence="1">The sequence shown here is derived from an EMBL/GenBank/DDBJ whole genome shotgun (WGS) entry which is preliminary data.</text>
</comment>
<dbReference type="EMBL" id="JAIWYP010000011">
    <property type="protein sequence ID" value="KAH3740842.1"/>
    <property type="molecule type" value="Genomic_DNA"/>
</dbReference>
<dbReference type="Proteomes" id="UP000828390">
    <property type="component" value="Unassembled WGS sequence"/>
</dbReference>
<organism evidence="1 2">
    <name type="scientific">Dreissena polymorpha</name>
    <name type="common">Zebra mussel</name>
    <name type="synonym">Mytilus polymorpha</name>
    <dbReference type="NCBI Taxonomy" id="45954"/>
    <lineage>
        <taxon>Eukaryota</taxon>
        <taxon>Metazoa</taxon>
        <taxon>Spiralia</taxon>
        <taxon>Lophotrochozoa</taxon>
        <taxon>Mollusca</taxon>
        <taxon>Bivalvia</taxon>
        <taxon>Autobranchia</taxon>
        <taxon>Heteroconchia</taxon>
        <taxon>Euheterodonta</taxon>
        <taxon>Imparidentia</taxon>
        <taxon>Neoheterodontei</taxon>
        <taxon>Myida</taxon>
        <taxon>Dreissenoidea</taxon>
        <taxon>Dreissenidae</taxon>
        <taxon>Dreissena</taxon>
    </lineage>
</organism>
<dbReference type="AlphaFoldDB" id="A0A9D4I1Z6"/>
<reference evidence="1" key="1">
    <citation type="journal article" date="2019" name="bioRxiv">
        <title>The Genome of the Zebra Mussel, Dreissena polymorpha: A Resource for Invasive Species Research.</title>
        <authorList>
            <person name="McCartney M.A."/>
            <person name="Auch B."/>
            <person name="Kono T."/>
            <person name="Mallez S."/>
            <person name="Zhang Y."/>
            <person name="Obille A."/>
            <person name="Becker A."/>
            <person name="Abrahante J.E."/>
            <person name="Garbe J."/>
            <person name="Badalamenti J.P."/>
            <person name="Herman A."/>
            <person name="Mangelson H."/>
            <person name="Liachko I."/>
            <person name="Sullivan S."/>
            <person name="Sone E.D."/>
            <person name="Koren S."/>
            <person name="Silverstein K.A.T."/>
            <person name="Beckman K.B."/>
            <person name="Gohl D.M."/>
        </authorList>
    </citation>
    <scope>NUCLEOTIDE SEQUENCE</scope>
    <source>
        <strain evidence="1">Duluth1</strain>
        <tissue evidence="1">Whole animal</tissue>
    </source>
</reference>
<proteinExistence type="predicted"/>